<reference evidence="3" key="1">
    <citation type="submission" date="2020-05" db="EMBL/GenBank/DDBJ databases">
        <authorList>
            <person name="Chiriac C."/>
            <person name="Salcher M."/>
            <person name="Ghai R."/>
            <person name="Kavagutti S V."/>
        </authorList>
    </citation>
    <scope>NUCLEOTIDE SEQUENCE</scope>
</reference>
<sequence length="260" mass="28924">MLYTLGIVFVWFVLAFVLGAVVGWFVHHVVRRSSAQRSPKASPPRNEASGDAAEASASMQALRAELKELKSRVVALEPVEFERDRLRRELAELRAIRASELKIAVSKPIQTPPPPDDVRTLRNERDQLRALLGRHEATIGIQAATIDRLQSHVDSESQAAPRPPDLEIGRSMLGTAIQLDDLTVVVGIDTDVAALCHQHEITTWWGLANTDVRVLRSMLEAAGRSATQYDPSSWPQQARLLAHGSWQQFVNLTNRLPRLN</sequence>
<name>A0A6J6YPT6_9ZZZZ</name>
<organism evidence="3">
    <name type="scientific">freshwater metagenome</name>
    <dbReference type="NCBI Taxonomy" id="449393"/>
    <lineage>
        <taxon>unclassified sequences</taxon>
        <taxon>metagenomes</taxon>
        <taxon>ecological metagenomes</taxon>
    </lineage>
</organism>
<proteinExistence type="predicted"/>
<feature type="transmembrane region" description="Helical" evidence="2">
    <location>
        <begin position="6"/>
        <end position="30"/>
    </location>
</feature>
<keyword evidence="2" id="KW-0812">Transmembrane</keyword>
<evidence type="ECO:0000256" key="2">
    <source>
        <dbReference type="SAM" id="Phobius"/>
    </source>
</evidence>
<keyword evidence="2" id="KW-0472">Membrane</keyword>
<accession>A0A6J6YPT6</accession>
<evidence type="ECO:0000256" key="1">
    <source>
        <dbReference type="SAM" id="MobiDB-lite"/>
    </source>
</evidence>
<keyword evidence="2" id="KW-1133">Transmembrane helix</keyword>
<dbReference type="EMBL" id="CAFAAI010000310">
    <property type="protein sequence ID" value="CAB4811159.1"/>
    <property type="molecule type" value="Genomic_DNA"/>
</dbReference>
<feature type="region of interest" description="Disordered" evidence="1">
    <location>
        <begin position="35"/>
        <end position="54"/>
    </location>
</feature>
<gene>
    <name evidence="3" type="ORF">UFOPK2992_01590</name>
</gene>
<protein>
    <submittedName>
        <fullName evidence="3">Unannotated protein</fullName>
    </submittedName>
</protein>
<evidence type="ECO:0000313" key="3">
    <source>
        <dbReference type="EMBL" id="CAB4811159.1"/>
    </source>
</evidence>
<dbReference type="AlphaFoldDB" id="A0A6J6YPT6"/>